<evidence type="ECO:0000313" key="4">
    <source>
        <dbReference type="EMBL" id="CBK25390.2"/>
    </source>
</evidence>
<dbReference type="InParanoid" id="D8MBF1"/>
<evidence type="ECO:0000256" key="1">
    <source>
        <dbReference type="ARBA" id="ARBA00022714"/>
    </source>
</evidence>
<keyword evidence="2" id="KW-0411">Iron-sulfur</keyword>
<dbReference type="GeneID" id="24921980"/>
<evidence type="ECO:0000313" key="5">
    <source>
        <dbReference type="Proteomes" id="UP000008312"/>
    </source>
</evidence>
<proteinExistence type="predicted"/>
<dbReference type="InterPro" id="IPR001041">
    <property type="entry name" value="2Fe-2S_ferredoxin-type"/>
</dbReference>
<accession>D8MBF1</accession>
<keyword evidence="1" id="KW-0479">Metal-binding</keyword>
<dbReference type="PROSITE" id="PS51085">
    <property type="entry name" value="2FE2S_FER_2"/>
    <property type="match status" value="1"/>
</dbReference>
<reference evidence="4" key="1">
    <citation type="submission" date="2010-02" db="EMBL/GenBank/DDBJ databases">
        <title>Sequencing and annotation of the Blastocystis hominis genome.</title>
        <authorList>
            <person name="Wincker P."/>
        </authorList>
    </citation>
    <scope>NUCLEOTIDE SEQUENCE</scope>
    <source>
        <strain evidence="4">Singapore isolate B</strain>
    </source>
</reference>
<name>D8MBF1_BLAHO</name>
<feature type="domain" description="2Fe-2S ferredoxin-type" evidence="3">
    <location>
        <begin position="21"/>
        <end position="123"/>
    </location>
</feature>
<dbReference type="AlphaFoldDB" id="D8MBF1"/>
<evidence type="ECO:0000256" key="2">
    <source>
        <dbReference type="ARBA" id="ARBA00023014"/>
    </source>
</evidence>
<dbReference type="CDD" id="cd00207">
    <property type="entry name" value="fer2"/>
    <property type="match status" value="1"/>
</dbReference>
<dbReference type="RefSeq" id="XP_012899438.1">
    <property type="nucleotide sequence ID" value="XM_013043984.1"/>
</dbReference>
<dbReference type="Gene3D" id="3.10.20.30">
    <property type="match status" value="1"/>
</dbReference>
<dbReference type="EMBL" id="FN668691">
    <property type="protein sequence ID" value="CBK25390.2"/>
    <property type="molecule type" value="Genomic_DNA"/>
</dbReference>
<keyword evidence="1" id="KW-0001">2Fe-2S</keyword>
<gene>
    <name evidence="4" type="ORF">GSBLH_T00004995001</name>
</gene>
<organism evidence="4">
    <name type="scientific">Blastocystis hominis</name>
    <dbReference type="NCBI Taxonomy" id="12968"/>
    <lineage>
        <taxon>Eukaryota</taxon>
        <taxon>Sar</taxon>
        <taxon>Stramenopiles</taxon>
        <taxon>Bigyra</taxon>
        <taxon>Opalozoa</taxon>
        <taxon>Opalinata</taxon>
        <taxon>Blastocystidae</taxon>
        <taxon>Blastocystis</taxon>
    </lineage>
</organism>
<protein>
    <recommendedName>
        <fullName evidence="3">2Fe-2S ferredoxin-type domain-containing protein</fullName>
    </recommendedName>
</protein>
<evidence type="ECO:0000259" key="3">
    <source>
        <dbReference type="PROSITE" id="PS51085"/>
    </source>
</evidence>
<keyword evidence="1" id="KW-0408">Iron</keyword>
<keyword evidence="5" id="KW-1185">Reference proteome</keyword>
<sequence>MQRFVARSLSVLPVRSFSVSFKVKYTDSKGNVKNYDVTAPEESTLLDAIKSAAIPIQNRCGGNCTCGTCAVLMSPALSDQTLMTAKESGLLRRRGKGKGYHLACQSIVTSFMEDETIEINYCRKCAVS</sequence>
<dbReference type="InterPro" id="IPR036010">
    <property type="entry name" value="2Fe-2S_ferredoxin-like_sf"/>
</dbReference>
<dbReference type="SUPFAM" id="SSF54292">
    <property type="entry name" value="2Fe-2S ferredoxin-like"/>
    <property type="match status" value="1"/>
</dbReference>
<dbReference type="InterPro" id="IPR012675">
    <property type="entry name" value="Beta-grasp_dom_sf"/>
</dbReference>
<dbReference type="Pfam" id="PF00111">
    <property type="entry name" value="Fer2"/>
    <property type="match status" value="1"/>
</dbReference>
<dbReference type="GO" id="GO:0051537">
    <property type="term" value="F:2 iron, 2 sulfur cluster binding"/>
    <property type="evidence" value="ECO:0007669"/>
    <property type="project" value="UniProtKB-KW"/>
</dbReference>
<dbReference type="Proteomes" id="UP000008312">
    <property type="component" value="Unassembled WGS sequence"/>
</dbReference>